<protein>
    <submittedName>
        <fullName evidence="1">Uncharacterized protein</fullName>
    </submittedName>
</protein>
<proteinExistence type="predicted"/>
<evidence type="ECO:0000313" key="1">
    <source>
        <dbReference type="EMBL" id="MBB4293798.1"/>
    </source>
</evidence>
<gene>
    <name evidence="1" type="ORF">GGE16_005892</name>
</gene>
<evidence type="ECO:0000313" key="2">
    <source>
        <dbReference type="Proteomes" id="UP000538507"/>
    </source>
</evidence>
<dbReference type="EMBL" id="JACIGO010000011">
    <property type="protein sequence ID" value="MBB4293798.1"/>
    <property type="molecule type" value="Genomic_DNA"/>
</dbReference>
<reference evidence="1 2" key="1">
    <citation type="submission" date="2020-08" db="EMBL/GenBank/DDBJ databases">
        <title>Genomic Encyclopedia of Type Strains, Phase IV (KMG-V): Genome sequencing to study the core and pangenomes of soil and plant-associated prokaryotes.</title>
        <authorList>
            <person name="Whitman W."/>
        </authorList>
    </citation>
    <scope>NUCLEOTIDE SEQUENCE [LARGE SCALE GENOMIC DNA]</scope>
    <source>
        <strain evidence="1 2">SEMIA 415</strain>
    </source>
</reference>
<organism evidence="1 2">
    <name type="scientific">Rhizobium leguminosarum</name>
    <dbReference type="NCBI Taxonomy" id="384"/>
    <lineage>
        <taxon>Bacteria</taxon>
        <taxon>Pseudomonadati</taxon>
        <taxon>Pseudomonadota</taxon>
        <taxon>Alphaproteobacteria</taxon>
        <taxon>Hyphomicrobiales</taxon>
        <taxon>Rhizobiaceae</taxon>
        <taxon>Rhizobium/Agrobacterium group</taxon>
        <taxon>Rhizobium</taxon>
    </lineage>
</organism>
<sequence length="33" mass="3899">MPFDVNPFHADTDRYAIWEMLVRKDVDGFVAQD</sequence>
<dbReference type="AlphaFoldDB" id="A0AAE2MR01"/>
<comment type="caution">
    <text evidence="1">The sequence shown here is derived from an EMBL/GenBank/DDBJ whole genome shotgun (WGS) entry which is preliminary data.</text>
</comment>
<accession>A0AAE2MR01</accession>
<dbReference type="Proteomes" id="UP000538507">
    <property type="component" value="Unassembled WGS sequence"/>
</dbReference>
<name>A0AAE2MR01_RHILE</name>